<keyword evidence="5" id="KW-0274">FAD</keyword>
<dbReference type="OrthoDB" id="9974421at2759"/>
<evidence type="ECO:0000256" key="4">
    <source>
        <dbReference type="ARBA" id="ARBA00022630"/>
    </source>
</evidence>
<dbReference type="eggNOG" id="ENOG502QSPJ">
    <property type="taxonomic scope" value="Eukaryota"/>
</dbReference>
<sequence length="1356" mass="150661">MAATTQTMTNGDHAHTNGVNGVVNGDFPNGDLPTTAPPVPAELATPEPVIEAFGQERHQSHPIPPPRAHEGDAGGPRSRAHAKIRSYTDDARMSRFPRISKPVELLRSSYDCIVIGSGYGGGVAASRMARTGESVCVLERGHERWPGEYPNGPKEALDQLHYSGNFAPGFLEGSMVEGGDPTGMYHLIFGKGQNAVVCNGLGGTSLMNANVFLEADDDTLAMKMWPQEIRNNPHCLDKYYEKARDVLDPQEYPEDWPALPKLELLKKQAEYLGMPEKFRRVEQTTRFHNGPNSCGVEMAPSALTGQDCTGVNDGSKTTTLVTYLADAWNWGAELFCECEVRYIEKVKDSRGGYIIYFAWHGRNRGHFKANLHGDLMWVHAKKAVFLGAGAIGTTEILLRSKAMGLNMSNQVGQGMSGNGDMLAFGYNTDHEVNGMGRSYPSPYNPVGPTINGIIDNRKGHENPLDGYVIEEGAVPQALSPFLQAMLDLMPGSKSSEDTLADRVHASLARWGSRLRGPYYRNGAIERTQVYLIMSHDSNQAMLTLKDDKPVLEFLGVGRSDHVKYLNDLLARATRAVGGTLVQNPFFALMGQQQVTVHPIGGACMSRDGTGTSGVTNHVGEVFTGNGDETYPGLIVTDAAVIPCALGANPFATITALAERAIEDYCYRHDLEISEQKNGILDLFGEPAHTPKRHHQTREERAYAAAEVDAETESVSAADEVIEKAEVIKASGFGFTEVMSGFIHAGEGMVEDERATYELAARTAKSLCESARFFLSVQAFNTKTIINDPQHRGMLTGTFVCPTIPGSPFMVQRGEFNLFIMDHKAPGTRNLTYDFDMKGVNGKLLHFHGYKVVDSSVALAPLQFWRSTSTLYVTITEPLAPCVGLEDDEDYWRRGRVVAKGMMHIQPRDFLSEVLTMTPTGSSLLKKAMSAANFMTYFTRKSMSLFLAPFTPLQYPAPTYAGFVNNTLPNKSYSIYARDGVCTKMHMWEPTHVPEGAEVKDLFMVPGASVDHQIYALPTIPFNAVNYFTRAGYRVYITVHRIGQLMVAENNWTTYDARLDIRACLEYIRAKHKHQQPDRDPPKVYTIAHCMGSVALSCGMLDGTIPADWILGVTCSQVFMNPVWQTLNLIKAMAGPLPADWLYRKLAGTWYSCSTSTDDSFVQRCINQLLRFYPDERKEICNNAACHRTSFVFGRCWNHRNLNEATHRQIDRFFGGVNMTLLHLLMKQGVEGHVMQNGPLFTPLTSKENVLRLKGIPFLLFVGRDNAVLSPESTERTYEILCDTFGSRTGAQEGIEYRRRVVPGYGHLDCWMGRNAWKDVYPMVREEVDRVVRGETYRFKEPDDKFKRMQENGELLY</sequence>
<evidence type="ECO:0000256" key="6">
    <source>
        <dbReference type="ARBA" id="ARBA00023002"/>
    </source>
</evidence>
<dbReference type="SUPFAM" id="SSF53474">
    <property type="entry name" value="alpha/beta-Hydrolases"/>
    <property type="match status" value="1"/>
</dbReference>
<dbReference type="InterPro" id="IPR036188">
    <property type="entry name" value="FAD/NAD-bd_sf"/>
</dbReference>
<dbReference type="Gene3D" id="3.50.50.60">
    <property type="entry name" value="FAD/NAD(P)-binding domain"/>
    <property type="match status" value="3"/>
</dbReference>
<comment type="pathway">
    <text evidence="12">Steroid metabolism; cholesterol degradation.</text>
</comment>
<evidence type="ECO:0000256" key="16">
    <source>
        <dbReference type="SAM" id="MobiDB-lite"/>
    </source>
</evidence>
<accession>R8BJM8</accession>
<evidence type="ECO:0000256" key="10">
    <source>
        <dbReference type="ARBA" id="ARBA00023235"/>
    </source>
</evidence>
<keyword evidence="7" id="KW-0443">Lipid metabolism</keyword>
<keyword evidence="20" id="KW-1185">Reference proteome</keyword>
<evidence type="ECO:0000256" key="5">
    <source>
        <dbReference type="ARBA" id="ARBA00022827"/>
    </source>
</evidence>
<keyword evidence="4" id="KW-0285">Flavoprotein</keyword>
<keyword evidence="3" id="KW-0153">Cholesterol metabolism</keyword>
<dbReference type="GO" id="GO:0016995">
    <property type="term" value="F:cholesterol oxidase activity"/>
    <property type="evidence" value="ECO:0007669"/>
    <property type="project" value="UniProtKB-EC"/>
</dbReference>
<dbReference type="EMBL" id="KB933143">
    <property type="protein sequence ID" value="EON99521.1"/>
    <property type="molecule type" value="Genomic_DNA"/>
</dbReference>
<dbReference type="PANTHER" id="PTHR47470:SF1">
    <property type="entry name" value="FAD-DEPENDENT OXIDOREDUCTASE 2 FAD BINDING DOMAIN-CONTAINING PROTEIN"/>
    <property type="match status" value="1"/>
</dbReference>
<evidence type="ECO:0000313" key="20">
    <source>
        <dbReference type="Proteomes" id="UP000014074"/>
    </source>
</evidence>
<evidence type="ECO:0000256" key="9">
    <source>
        <dbReference type="ARBA" id="ARBA00023221"/>
    </source>
</evidence>
<evidence type="ECO:0000259" key="17">
    <source>
        <dbReference type="Pfam" id="PF00732"/>
    </source>
</evidence>
<dbReference type="InterPro" id="IPR029058">
    <property type="entry name" value="AB_hydrolase_fold"/>
</dbReference>
<dbReference type="RefSeq" id="XP_007915679.1">
    <property type="nucleotide sequence ID" value="XM_007917488.1"/>
</dbReference>
<evidence type="ECO:0000256" key="8">
    <source>
        <dbReference type="ARBA" id="ARBA00023166"/>
    </source>
</evidence>
<evidence type="ECO:0000256" key="2">
    <source>
        <dbReference type="ARBA" id="ARBA00010790"/>
    </source>
</evidence>
<evidence type="ECO:0000256" key="3">
    <source>
        <dbReference type="ARBA" id="ARBA00022548"/>
    </source>
</evidence>
<dbReference type="InterPro" id="IPR000172">
    <property type="entry name" value="GMC_OxRdtase_N"/>
</dbReference>
<feature type="region of interest" description="Disordered" evidence="16">
    <location>
        <begin position="56"/>
        <end position="80"/>
    </location>
</feature>
<evidence type="ECO:0000256" key="7">
    <source>
        <dbReference type="ARBA" id="ARBA00023098"/>
    </source>
</evidence>
<evidence type="ECO:0000256" key="13">
    <source>
        <dbReference type="ARBA" id="ARBA00049723"/>
    </source>
</evidence>
<dbReference type="GO" id="GO:0050660">
    <property type="term" value="F:flavin adenine dinucleotide binding"/>
    <property type="evidence" value="ECO:0007669"/>
    <property type="project" value="InterPro"/>
</dbReference>
<dbReference type="EC" id="1.1.3.6" evidence="13"/>
<evidence type="ECO:0000256" key="15">
    <source>
        <dbReference type="ARBA" id="ARBA00049778"/>
    </source>
</evidence>
<dbReference type="InterPro" id="IPR007867">
    <property type="entry name" value="GMC_OxRtase_C"/>
</dbReference>
<keyword evidence="6" id="KW-0560">Oxidoreductase</keyword>
<gene>
    <name evidence="19" type="ORF">UCRPA7_4937</name>
</gene>
<proteinExistence type="inferred from homology"/>
<evidence type="ECO:0000313" key="19">
    <source>
        <dbReference type="EMBL" id="EON99521.1"/>
    </source>
</evidence>
<evidence type="ECO:0000256" key="12">
    <source>
        <dbReference type="ARBA" id="ARBA00049645"/>
    </source>
</evidence>
<dbReference type="GO" id="GO:0008203">
    <property type="term" value="P:cholesterol metabolic process"/>
    <property type="evidence" value="ECO:0007669"/>
    <property type="project" value="UniProtKB-KW"/>
</dbReference>
<dbReference type="KEGG" id="tmn:UCRPA7_4937"/>
<comment type="similarity">
    <text evidence="2">Belongs to the GMC oxidoreductase family.</text>
</comment>
<evidence type="ECO:0000256" key="11">
    <source>
        <dbReference type="ARBA" id="ARBA00038856"/>
    </source>
</evidence>
<feature type="region of interest" description="Disordered" evidence="16">
    <location>
        <begin position="1"/>
        <end position="42"/>
    </location>
</feature>
<feature type="domain" description="Glucose-methanol-choline oxidoreductase N-terminal" evidence="17">
    <location>
        <begin position="185"/>
        <end position="414"/>
    </location>
</feature>
<feature type="compositionally biased region" description="Polar residues" evidence="16">
    <location>
        <begin position="1"/>
        <end position="10"/>
    </location>
</feature>
<evidence type="ECO:0000256" key="1">
    <source>
        <dbReference type="ARBA" id="ARBA00001974"/>
    </source>
</evidence>
<keyword evidence="8" id="KW-1207">Sterol metabolism</keyword>
<dbReference type="InterPro" id="IPR052542">
    <property type="entry name" value="Cholesterol_Oxidase"/>
</dbReference>
<organism evidence="19 20">
    <name type="scientific">Phaeoacremonium minimum (strain UCR-PA7)</name>
    <name type="common">Esca disease fungus</name>
    <name type="synonym">Togninia minima</name>
    <dbReference type="NCBI Taxonomy" id="1286976"/>
    <lineage>
        <taxon>Eukaryota</taxon>
        <taxon>Fungi</taxon>
        <taxon>Dikarya</taxon>
        <taxon>Ascomycota</taxon>
        <taxon>Pezizomycotina</taxon>
        <taxon>Sordariomycetes</taxon>
        <taxon>Sordariomycetidae</taxon>
        <taxon>Togniniales</taxon>
        <taxon>Togniniaceae</taxon>
        <taxon>Phaeoacremonium</taxon>
    </lineage>
</organism>
<name>R8BJM8_PHAM7</name>
<dbReference type="Pfam" id="PF00732">
    <property type="entry name" value="GMC_oxred_N"/>
    <property type="match status" value="1"/>
</dbReference>
<dbReference type="GeneID" id="19325440"/>
<dbReference type="GO" id="GO:0004769">
    <property type="term" value="F:steroid Delta-isomerase activity"/>
    <property type="evidence" value="ECO:0007669"/>
    <property type="project" value="UniProtKB-EC"/>
</dbReference>
<dbReference type="Pfam" id="PF05199">
    <property type="entry name" value="GMC_oxred_C"/>
    <property type="match status" value="1"/>
</dbReference>
<dbReference type="Proteomes" id="UP000014074">
    <property type="component" value="Unassembled WGS sequence"/>
</dbReference>
<dbReference type="SUPFAM" id="SSF51905">
    <property type="entry name" value="FAD/NAD(P)-binding domain"/>
    <property type="match status" value="1"/>
</dbReference>
<evidence type="ECO:0000259" key="18">
    <source>
        <dbReference type="Pfam" id="PF05199"/>
    </source>
</evidence>
<comment type="cofactor">
    <cofactor evidence="1">
        <name>FAD</name>
        <dbReference type="ChEBI" id="CHEBI:57692"/>
    </cofactor>
</comment>
<dbReference type="EC" id="5.3.3.1" evidence="11"/>
<dbReference type="HOGENOM" id="CLU_002483_0_0_1"/>
<dbReference type="Gene3D" id="3.40.50.1820">
    <property type="entry name" value="alpha/beta hydrolase"/>
    <property type="match status" value="1"/>
</dbReference>
<reference evidence="20" key="1">
    <citation type="journal article" date="2013" name="Genome Announc.">
        <title>Draft genome sequence of the ascomycete Phaeoacremonium aleophilum strain UCR-PA7, a causal agent of the esca disease complex in grapevines.</title>
        <authorList>
            <person name="Blanco-Ulate B."/>
            <person name="Rolshausen P."/>
            <person name="Cantu D."/>
        </authorList>
    </citation>
    <scope>NUCLEOTIDE SEQUENCE [LARGE SCALE GENOMIC DNA]</scope>
    <source>
        <strain evidence="20">UCR-PA7</strain>
    </source>
</reference>
<feature type="domain" description="Glucose-methanol-choline oxidoreductase C-terminal" evidence="18">
    <location>
        <begin position="594"/>
        <end position="657"/>
    </location>
</feature>
<dbReference type="PANTHER" id="PTHR47470">
    <property type="entry name" value="CHOLESTEROL OXIDASE"/>
    <property type="match status" value="1"/>
</dbReference>
<evidence type="ECO:0000256" key="14">
    <source>
        <dbReference type="ARBA" id="ARBA00049744"/>
    </source>
</evidence>
<keyword evidence="9" id="KW-0753">Steroid metabolism</keyword>
<keyword evidence="10" id="KW-0413">Isomerase</keyword>
<protein>
    <recommendedName>
        <fullName evidence="14">Cholesterol oxidase</fullName>
        <ecNumber evidence="13">1.1.3.6</ecNumber>
        <ecNumber evidence="11">5.3.3.1</ecNumber>
    </recommendedName>
    <alternativeName>
        <fullName evidence="15">Cholesterol isomerase</fullName>
    </alternativeName>
</protein>